<dbReference type="GO" id="GO:0016787">
    <property type="term" value="F:hydrolase activity"/>
    <property type="evidence" value="ECO:0007669"/>
    <property type="project" value="UniProtKB-KW"/>
</dbReference>
<dbReference type="PRINTS" id="PR01185">
    <property type="entry name" value="INTEGRINA"/>
</dbReference>
<dbReference type="AlphaFoldDB" id="A0A2W1JIY4"/>
<keyword evidence="1" id="KW-0732">Signal</keyword>
<dbReference type="Pfam" id="PF01839">
    <property type="entry name" value="FG-GAP"/>
    <property type="match status" value="7"/>
</dbReference>
<name>A0A2W1JIY4_9CYAN</name>
<evidence type="ECO:0000256" key="1">
    <source>
        <dbReference type="ARBA" id="ARBA00022729"/>
    </source>
</evidence>
<sequence length="952" mass="94311">MAQSSLDLSSLNGNNGFVINGIDINDTSGDSVSNAGDINGDGIDDLIIGAPAADPNGDNSGESYVVFGSSSGFSSSLNLSSLNGSNGFVINGIDQDDNSGRSVSRAGDVNGDGIDDVIIGAPFADPNGNSSGESYVVFGSSNGFNSSLDLSSLNGSNGFVINGVAPLDQSGRSVSHAGDVNGDGIDDFIIGAPFADSNAVSSGESYVVFGRSGGFGSSFNLSTLDGSNGFVINGTAPDDSAGRSVSSAGDINGDGIDDIIISAPFADPNNNDQAGESYVVFGRSTGFNSTLNLSALNGSNGFVISGIDEYDNSGRSVSSAGDINGDGIDDLIIGAPFADPNGISSGESYIVFGNSNGFSSNLDLSSLNGSNGFIINGIASRGGGGATGDESGYSVSGAGDVNGDGIDDLIIGAPNANLSNSGGESYVVFGSSNGFNSSLNLSDLDGSNGFVITGTDENDFSGHSVSGAGDVNGDGIDDIIVGAQGGDANTNDEGESYVIFGNATPDLDLNGNGTGGIDFSATFTGSEILVVDSDLSVGDDNSATLSGATVKITNRLNGTNEQLNADTTGTSITATYNASTGVLTLSGTGTAANYQQVLRTITYSNTDPVGPSRIIEFSVDDGEAHSNTSQVAVTTLTFAGLPTSGPDQLIGTSGNDTLKGFAGNDLISGGNGSDRLEGGINSDTLQGQGGNDTLLGNDGIDLLQGGSGSDSLSGGLNNDTLQGQGGSDTLQGDAGNDSLVGASGGDLLQGGSGNDTLSGGGNNDTLEGQAGNDTLRANSGLDSLVGAAGNDLLQGGLGNDTLDGGSGDDTLEGQGSFDVLLGGSGNDILVGGLNNDTLTGGTGSDIFRFDTGFNSLGMDKITDFASNDVLELSKSVFDLSGVAGANIVASEFASVNSLTAAGNSAALIVYNRNTGDLYFNANGSAAGLGSGGQFAELDNTFNLSANHIELTT</sequence>
<evidence type="ECO:0000256" key="2">
    <source>
        <dbReference type="ARBA" id="ARBA00022737"/>
    </source>
</evidence>
<reference evidence="6 7" key="1">
    <citation type="journal article" date="2018" name="Sci. Rep.">
        <title>A novel species of the marine cyanobacterium Acaryochloris with a unique pigment content and lifestyle.</title>
        <authorList>
            <person name="Partensky F."/>
            <person name="Six C."/>
            <person name="Ratin M."/>
            <person name="Garczarek L."/>
            <person name="Vaulot D."/>
            <person name="Probert I."/>
            <person name="Calteau A."/>
            <person name="Gourvil P."/>
            <person name="Marie D."/>
            <person name="Grebert T."/>
            <person name="Bouchier C."/>
            <person name="Le Panse S."/>
            <person name="Gachenot M."/>
            <person name="Rodriguez F."/>
            <person name="Garrido J.L."/>
        </authorList>
    </citation>
    <scope>NUCLEOTIDE SEQUENCE [LARGE SCALE GENOMIC DNA]</scope>
    <source>
        <strain evidence="6 7">RCC1774</strain>
    </source>
</reference>
<dbReference type="SMART" id="SM00191">
    <property type="entry name" value="Int_alpha"/>
    <property type="match status" value="7"/>
</dbReference>
<dbReference type="Pfam" id="PF00353">
    <property type="entry name" value="HemolysinCabind"/>
    <property type="match status" value="5"/>
</dbReference>
<dbReference type="SUPFAM" id="SSF51120">
    <property type="entry name" value="beta-Roll"/>
    <property type="match status" value="2"/>
</dbReference>
<proteinExistence type="predicted"/>
<dbReference type="EMBL" id="PQWO01000005">
    <property type="protein sequence ID" value="PZD73398.1"/>
    <property type="molecule type" value="Genomic_DNA"/>
</dbReference>
<feature type="compositionally biased region" description="Low complexity" evidence="5">
    <location>
        <begin position="698"/>
        <end position="719"/>
    </location>
</feature>
<gene>
    <name evidence="6" type="primary">cya_8</name>
    <name evidence="6" type="ORF">C1752_01884</name>
</gene>
<keyword evidence="4" id="KW-0325">Glycoprotein</keyword>
<dbReference type="SUPFAM" id="SSF69318">
    <property type="entry name" value="Integrin alpha N-terminal domain"/>
    <property type="match status" value="1"/>
</dbReference>
<dbReference type="InterPro" id="IPR000413">
    <property type="entry name" value="Integrin_alpha"/>
</dbReference>
<evidence type="ECO:0000256" key="5">
    <source>
        <dbReference type="SAM" id="MobiDB-lite"/>
    </source>
</evidence>
<evidence type="ECO:0000256" key="4">
    <source>
        <dbReference type="ARBA" id="ARBA00023180"/>
    </source>
</evidence>
<keyword evidence="3" id="KW-0378">Hydrolase</keyword>
<dbReference type="Gene3D" id="2.150.10.10">
    <property type="entry name" value="Serralysin-like metalloprotease, C-terminal"/>
    <property type="match status" value="4"/>
</dbReference>
<dbReference type="Proteomes" id="UP000248857">
    <property type="component" value="Unassembled WGS sequence"/>
</dbReference>
<dbReference type="RefSeq" id="WP_110985857.1">
    <property type="nucleotide sequence ID" value="NZ_CAWNWM010000005.1"/>
</dbReference>
<organism evidence="6 7">
    <name type="scientific">Acaryochloris thomasi RCC1774</name>
    <dbReference type="NCBI Taxonomy" id="1764569"/>
    <lineage>
        <taxon>Bacteria</taxon>
        <taxon>Bacillati</taxon>
        <taxon>Cyanobacteriota</taxon>
        <taxon>Cyanophyceae</taxon>
        <taxon>Acaryochloridales</taxon>
        <taxon>Acaryochloridaceae</taxon>
        <taxon>Acaryochloris</taxon>
        <taxon>Acaryochloris thomasi</taxon>
    </lineage>
</organism>
<comment type="caution">
    <text evidence="6">The sequence shown here is derived from an EMBL/GenBank/DDBJ whole genome shotgun (WGS) entry which is preliminary data.</text>
</comment>
<dbReference type="PROSITE" id="PS00330">
    <property type="entry name" value="HEMOLYSIN_CALCIUM"/>
    <property type="match status" value="5"/>
</dbReference>
<dbReference type="InterPro" id="IPR013519">
    <property type="entry name" value="Int_alpha_beta-p"/>
</dbReference>
<dbReference type="InterPro" id="IPR018511">
    <property type="entry name" value="Hemolysin-typ_Ca-bd_CS"/>
</dbReference>
<dbReference type="GO" id="GO:0005509">
    <property type="term" value="F:calcium ion binding"/>
    <property type="evidence" value="ECO:0007669"/>
    <property type="project" value="InterPro"/>
</dbReference>
<dbReference type="PANTHER" id="PTHR23221">
    <property type="entry name" value="GLYCOSYLPHOSPHATIDYLINOSITOL PHOSPHOLIPASE D"/>
    <property type="match status" value="1"/>
</dbReference>
<feature type="compositionally biased region" description="Gly residues" evidence="5">
    <location>
        <begin position="742"/>
        <end position="762"/>
    </location>
</feature>
<dbReference type="InterPro" id="IPR011049">
    <property type="entry name" value="Serralysin-like_metalloprot_C"/>
</dbReference>
<keyword evidence="7" id="KW-1185">Reference proteome</keyword>
<protein>
    <submittedName>
        <fullName evidence="6">Bifunctional hemolysin/adenylate cyclase</fullName>
    </submittedName>
</protein>
<feature type="region of interest" description="Disordered" evidence="5">
    <location>
        <begin position="669"/>
        <end position="777"/>
    </location>
</feature>
<evidence type="ECO:0000256" key="3">
    <source>
        <dbReference type="ARBA" id="ARBA00022801"/>
    </source>
</evidence>
<dbReference type="GO" id="GO:0007155">
    <property type="term" value="P:cell adhesion"/>
    <property type="evidence" value="ECO:0007669"/>
    <property type="project" value="InterPro"/>
</dbReference>
<dbReference type="PRINTS" id="PR00313">
    <property type="entry name" value="CABNDNGRPT"/>
</dbReference>
<keyword evidence="2" id="KW-0677">Repeat</keyword>
<accession>A0A2W1JIY4</accession>
<dbReference type="Gene3D" id="2.130.10.130">
    <property type="entry name" value="Integrin alpha, N-terminal"/>
    <property type="match status" value="5"/>
</dbReference>
<dbReference type="GO" id="GO:0008305">
    <property type="term" value="C:integrin complex"/>
    <property type="evidence" value="ECO:0007669"/>
    <property type="project" value="InterPro"/>
</dbReference>
<dbReference type="InterPro" id="IPR001343">
    <property type="entry name" value="Hemolysn_Ca-bd"/>
</dbReference>
<dbReference type="PROSITE" id="PS51470">
    <property type="entry name" value="FG_GAP"/>
    <property type="match status" value="7"/>
</dbReference>
<dbReference type="OrthoDB" id="557506at2"/>
<evidence type="ECO:0000313" key="7">
    <source>
        <dbReference type="Proteomes" id="UP000248857"/>
    </source>
</evidence>
<evidence type="ECO:0000313" key="6">
    <source>
        <dbReference type="EMBL" id="PZD73398.1"/>
    </source>
</evidence>
<dbReference type="InterPro" id="IPR013517">
    <property type="entry name" value="FG-GAP"/>
</dbReference>
<dbReference type="PANTHER" id="PTHR23221:SF7">
    <property type="entry name" value="PHOSPHATIDYLINOSITOL-GLYCAN-SPECIFIC PHOSPHOLIPASE D"/>
    <property type="match status" value="1"/>
</dbReference>
<dbReference type="InterPro" id="IPR028994">
    <property type="entry name" value="Integrin_alpha_N"/>
</dbReference>